<dbReference type="PROSITE" id="PS50011">
    <property type="entry name" value="PROTEIN_KINASE_DOM"/>
    <property type="match status" value="1"/>
</dbReference>
<proteinExistence type="predicted"/>
<dbReference type="EMBL" id="JANAVB010037419">
    <property type="protein sequence ID" value="KAJ6802089.1"/>
    <property type="molecule type" value="Genomic_DNA"/>
</dbReference>
<keyword evidence="1" id="KW-0472">Membrane</keyword>
<feature type="transmembrane region" description="Helical" evidence="1">
    <location>
        <begin position="248"/>
        <end position="273"/>
    </location>
</feature>
<evidence type="ECO:0000259" key="3">
    <source>
        <dbReference type="PROSITE" id="PS50011"/>
    </source>
</evidence>
<feature type="chain" id="PRO_5044718623" evidence="2">
    <location>
        <begin position="22"/>
        <end position="617"/>
    </location>
</feature>
<dbReference type="AlphaFoldDB" id="A0AAX6DZN6"/>
<dbReference type="InterPro" id="IPR000719">
    <property type="entry name" value="Prot_kinase_dom"/>
</dbReference>
<dbReference type="EMBL" id="JANAVB010040880">
    <property type="protein sequence ID" value="KAJ6797236.1"/>
    <property type="molecule type" value="Genomic_DNA"/>
</dbReference>
<dbReference type="InterPro" id="IPR059144">
    <property type="entry name" value="NFP_LysM3"/>
</dbReference>
<feature type="signal peptide" evidence="2">
    <location>
        <begin position="1"/>
        <end position="21"/>
    </location>
</feature>
<feature type="domain" description="LysM" evidence="4">
    <location>
        <begin position="107"/>
        <end position="154"/>
    </location>
</feature>
<protein>
    <submittedName>
        <fullName evidence="5">Serine/threonine receptor-like kinase NFP</fullName>
    </submittedName>
</protein>
<reference evidence="5" key="1">
    <citation type="journal article" date="2023" name="GigaByte">
        <title>Genome assembly of the bearded iris, Iris pallida Lam.</title>
        <authorList>
            <person name="Bruccoleri R.E."/>
            <person name="Oakeley E.J."/>
            <person name="Faust A.M.E."/>
            <person name="Altorfer M."/>
            <person name="Dessus-Babus S."/>
            <person name="Burckhardt D."/>
            <person name="Oertli M."/>
            <person name="Naumann U."/>
            <person name="Petersen F."/>
            <person name="Wong J."/>
        </authorList>
    </citation>
    <scope>NUCLEOTIDE SEQUENCE</scope>
    <source>
        <strain evidence="5">GSM-AAB239-AS_SAM_17_03QT</strain>
    </source>
</reference>
<sequence>MELSLIFFHVVLFILFLKTYAAIAQSTNTNTTDFSCSLSSCNTYLAYRTQAPYFLDLGNISDLFGVSRQSIAKKNNLPSEDVALHPNQLLFIPIACGCMGNRSFANITYDIKSDDSYYLVSITAFENLTNYMAVMDLNPMFDPTTLKVGQEVTIPIFCKCPTKAQSAGQGINFLITYPWQQGDEISALAKMMNTSTEAFVSANNYRNLTSAVNHPVLIPVRALPQLPPHLYSNNTTPLTEQSSKTSRALLITSILLGSLLTLLLLSFLVYTYLRRYTECCFYRMKSNMDTINLLQSKRSLSNKNLSPKIVANKLLPGVTEYIDKPTLFQAEAIMEATKNLKDSFRLGISVYRVTLDGELYAVKLGKDNIFEELSILQKVNHANLVKLAGVSTETAGGFFMVYEFVQNGSLDQWLYPPTMSSSTGHFLSWKQRLMIALDVANGLQYLHEHTRPSIVHGCIQTSNILLNASFKAKISNFSKAKAASEFTTPTTDVYAFGIVLLELLSGRREMSRREGSETSTLFEEIRMVFEVKENTEDRLKMWMDLSLGGIYPIEGALSLATMARACTSETVSERPSMTEIVFSLSVLAHSCSGEYESRRKSDSGEHIQMINKAIVAR</sequence>
<feature type="domain" description="Protein kinase" evidence="3">
    <location>
        <begin position="270"/>
        <end position="587"/>
    </location>
</feature>
<gene>
    <name evidence="5" type="ORF">M6B38_110640</name>
    <name evidence="6" type="ORF">M6B38_195190</name>
    <name evidence="7" type="ORF">M6B38_269490</name>
</gene>
<organism evidence="5 8">
    <name type="scientific">Iris pallida</name>
    <name type="common">Sweet iris</name>
    <dbReference type="NCBI Taxonomy" id="29817"/>
    <lineage>
        <taxon>Eukaryota</taxon>
        <taxon>Viridiplantae</taxon>
        <taxon>Streptophyta</taxon>
        <taxon>Embryophyta</taxon>
        <taxon>Tracheophyta</taxon>
        <taxon>Spermatophyta</taxon>
        <taxon>Magnoliopsida</taxon>
        <taxon>Liliopsida</taxon>
        <taxon>Asparagales</taxon>
        <taxon>Iridaceae</taxon>
        <taxon>Iridoideae</taxon>
        <taxon>Irideae</taxon>
        <taxon>Iris</taxon>
    </lineage>
</organism>
<dbReference type="GO" id="GO:0005524">
    <property type="term" value="F:ATP binding"/>
    <property type="evidence" value="ECO:0007669"/>
    <property type="project" value="InterPro"/>
</dbReference>
<comment type="caution">
    <text evidence="5">The sequence shown here is derived from an EMBL/GenBank/DDBJ whole genome shotgun (WGS) entry which is preliminary data.</text>
</comment>
<reference evidence="5" key="2">
    <citation type="submission" date="2023-04" db="EMBL/GenBank/DDBJ databases">
        <authorList>
            <person name="Bruccoleri R.E."/>
            <person name="Oakeley E.J."/>
            <person name="Faust A.-M."/>
            <person name="Dessus-Babus S."/>
            <person name="Altorfer M."/>
            <person name="Burckhardt D."/>
            <person name="Oertli M."/>
            <person name="Naumann U."/>
            <person name="Petersen F."/>
            <person name="Wong J."/>
        </authorList>
    </citation>
    <scope>NUCLEOTIDE SEQUENCE</scope>
    <source>
        <strain evidence="5">GSM-AAB239-AS_SAM_17_03QT</strain>
        <tissue evidence="5">Leaf</tissue>
    </source>
</reference>
<keyword evidence="2" id="KW-0732">Signal</keyword>
<dbReference type="Proteomes" id="UP001140949">
    <property type="component" value="Unassembled WGS sequence"/>
</dbReference>
<dbReference type="PANTHER" id="PTHR45927:SF2">
    <property type="entry name" value="SERINE_THREONINE RECEPTOR-LIKE KINASE NFP"/>
    <property type="match status" value="1"/>
</dbReference>
<dbReference type="InterPro" id="IPR018392">
    <property type="entry name" value="LysM"/>
</dbReference>
<dbReference type="Pfam" id="PF23457">
    <property type="entry name" value="LysM2_NFP"/>
    <property type="match status" value="1"/>
</dbReference>
<dbReference type="GO" id="GO:0005886">
    <property type="term" value="C:plasma membrane"/>
    <property type="evidence" value="ECO:0007669"/>
    <property type="project" value="UniProtKB-ARBA"/>
</dbReference>
<name>A0AAX6DZN6_IRIPA</name>
<dbReference type="Pfam" id="PF07714">
    <property type="entry name" value="PK_Tyr_Ser-Thr"/>
    <property type="match status" value="1"/>
</dbReference>
<dbReference type="InterPro" id="IPR001245">
    <property type="entry name" value="Ser-Thr/Tyr_kinase_cat_dom"/>
</dbReference>
<dbReference type="Pfam" id="PF23462">
    <property type="entry name" value="LysM3_NFP"/>
    <property type="match status" value="1"/>
</dbReference>
<dbReference type="PANTHER" id="PTHR45927">
    <property type="entry name" value="LYSM-DOMAIN RECEPTOR-LIKE KINASE-RELATED"/>
    <property type="match status" value="1"/>
</dbReference>
<dbReference type="Gene3D" id="3.30.200.20">
    <property type="entry name" value="Phosphorylase Kinase, domain 1"/>
    <property type="match status" value="1"/>
</dbReference>
<keyword evidence="5" id="KW-0808">Transferase</keyword>
<evidence type="ECO:0000256" key="1">
    <source>
        <dbReference type="SAM" id="Phobius"/>
    </source>
</evidence>
<dbReference type="InterPro" id="IPR052611">
    <property type="entry name" value="Plant_RLK_LysM"/>
</dbReference>
<dbReference type="InterPro" id="IPR011009">
    <property type="entry name" value="Kinase-like_dom_sf"/>
</dbReference>
<keyword evidence="8" id="KW-1185">Reference proteome</keyword>
<dbReference type="EMBL" id="JANAVB010003600">
    <property type="protein sequence ID" value="KAJ6849229.1"/>
    <property type="molecule type" value="Genomic_DNA"/>
</dbReference>
<dbReference type="Gene3D" id="1.10.510.10">
    <property type="entry name" value="Transferase(Phosphotransferase) domain 1"/>
    <property type="match status" value="2"/>
</dbReference>
<dbReference type="PROSITE" id="PS51782">
    <property type="entry name" value="LYSM"/>
    <property type="match status" value="1"/>
</dbReference>
<accession>A0AAX6DZN6</accession>
<keyword evidence="1" id="KW-1133">Transmembrane helix</keyword>
<keyword evidence="5" id="KW-0675">Receptor</keyword>
<evidence type="ECO:0000313" key="6">
    <source>
        <dbReference type="EMBL" id="KAJ6802089.1"/>
    </source>
</evidence>
<dbReference type="InterPro" id="IPR056561">
    <property type="entry name" value="NFP_LYK_LysM1"/>
</dbReference>
<dbReference type="GO" id="GO:0004672">
    <property type="term" value="F:protein kinase activity"/>
    <property type="evidence" value="ECO:0007669"/>
    <property type="project" value="InterPro"/>
</dbReference>
<evidence type="ECO:0000259" key="4">
    <source>
        <dbReference type="PROSITE" id="PS51782"/>
    </source>
</evidence>
<keyword evidence="1" id="KW-0812">Transmembrane</keyword>
<dbReference type="SUPFAM" id="SSF56112">
    <property type="entry name" value="Protein kinase-like (PK-like)"/>
    <property type="match status" value="1"/>
</dbReference>
<evidence type="ECO:0000313" key="8">
    <source>
        <dbReference type="Proteomes" id="UP001140949"/>
    </source>
</evidence>
<evidence type="ECO:0000256" key="2">
    <source>
        <dbReference type="SAM" id="SignalP"/>
    </source>
</evidence>
<dbReference type="Pfam" id="PF23446">
    <property type="entry name" value="LysM1_NFP_LYK"/>
    <property type="match status" value="1"/>
</dbReference>
<evidence type="ECO:0000313" key="5">
    <source>
        <dbReference type="EMBL" id="KAJ6797236.1"/>
    </source>
</evidence>
<evidence type="ECO:0000313" key="7">
    <source>
        <dbReference type="EMBL" id="KAJ6849229.1"/>
    </source>
</evidence>
<keyword evidence="5" id="KW-0418">Kinase</keyword>
<dbReference type="InterPro" id="IPR059143">
    <property type="entry name" value="NFP_LysM2"/>
</dbReference>